<accession>J2ZGC6</accession>
<organism evidence="1 2">
    <name type="scientific">Halogranum salarium B-1</name>
    <dbReference type="NCBI Taxonomy" id="1210908"/>
    <lineage>
        <taxon>Archaea</taxon>
        <taxon>Methanobacteriati</taxon>
        <taxon>Methanobacteriota</taxon>
        <taxon>Stenosarchaea group</taxon>
        <taxon>Halobacteria</taxon>
        <taxon>Halobacteriales</taxon>
        <taxon>Haloferacaceae</taxon>
    </lineage>
</organism>
<name>J2ZGC6_9EURY</name>
<dbReference type="Proteomes" id="UP000007813">
    <property type="component" value="Unassembled WGS sequence"/>
</dbReference>
<gene>
    <name evidence="1" type="ORF">HSB1_18830</name>
</gene>
<evidence type="ECO:0000313" key="2">
    <source>
        <dbReference type="Proteomes" id="UP000007813"/>
    </source>
</evidence>
<reference evidence="1 2" key="1">
    <citation type="journal article" date="2012" name="J. Bacteriol.">
        <title>Draft Genome Sequence of the Extremely Halophilic Archaeon Halogranum salarium B-1T.</title>
        <authorList>
            <person name="Kim K.K."/>
            <person name="Lee K.C."/>
            <person name="Lee J.S."/>
        </authorList>
    </citation>
    <scope>NUCLEOTIDE SEQUENCE [LARGE SCALE GENOMIC DNA]</scope>
    <source>
        <strain evidence="1 2">B-1</strain>
    </source>
</reference>
<evidence type="ECO:0000313" key="1">
    <source>
        <dbReference type="EMBL" id="EJN59725.1"/>
    </source>
</evidence>
<sequence length="45" mass="4825">MLQHPGDFDSTSSVTPVSVGFCRFDSRYALLVDDKSSRVASSTSA</sequence>
<dbReference type="EMBL" id="ALJD01000004">
    <property type="protein sequence ID" value="EJN59725.1"/>
    <property type="molecule type" value="Genomic_DNA"/>
</dbReference>
<dbReference type="AlphaFoldDB" id="J2ZGC6"/>
<proteinExistence type="predicted"/>
<comment type="caution">
    <text evidence="1">The sequence shown here is derived from an EMBL/GenBank/DDBJ whole genome shotgun (WGS) entry which is preliminary data.</text>
</comment>
<protein>
    <submittedName>
        <fullName evidence="1">Uncharacterized protein</fullName>
    </submittedName>
</protein>